<dbReference type="EMBL" id="RQGF01000028">
    <property type="protein sequence ID" value="TGL60965.1"/>
    <property type="molecule type" value="Genomic_DNA"/>
</dbReference>
<dbReference type="PANTHER" id="PTHR36116:SF1">
    <property type="entry name" value="UPF0060 MEMBRANE PROTEIN YNFA"/>
    <property type="match status" value="1"/>
</dbReference>
<dbReference type="Pfam" id="PF02694">
    <property type="entry name" value="UPF0060"/>
    <property type="match status" value="1"/>
</dbReference>
<evidence type="ECO:0000256" key="4">
    <source>
        <dbReference type="ARBA" id="ARBA00023136"/>
    </source>
</evidence>
<dbReference type="RefSeq" id="WP_135650303.1">
    <property type="nucleotide sequence ID" value="NZ_RQGF01000028.1"/>
</dbReference>
<feature type="transmembrane region" description="Helical" evidence="5">
    <location>
        <begin position="34"/>
        <end position="53"/>
    </location>
</feature>
<evidence type="ECO:0000256" key="1">
    <source>
        <dbReference type="ARBA" id="ARBA00022475"/>
    </source>
</evidence>
<dbReference type="InterPro" id="IPR003844">
    <property type="entry name" value="UPF0060"/>
</dbReference>
<gene>
    <name evidence="6" type="ORF">EHQ64_14290</name>
</gene>
<sequence length="108" mass="12094">MEYLKSVIIFILAGICEIGGGYLVWLWYKESKSILYLLVGGAILILYGIVAALQSSSFGRVYATYGGFFIVMSLLWAWKMDGFEPDRYDIIGSLIALFGVAIIYYAPR</sequence>
<dbReference type="InterPro" id="IPR037185">
    <property type="entry name" value="EmrE-like"/>
</dbReference>
<keyword evidence="2 5" id="KW-0812">Transmembrane</keyword>
<reference evidence="6" key="1">
    <citation type="journal article" date="2019" name="PLoS Negl. Trop. Dis.">
        <title>Revisiting the worldwide diversity of Leptospira species in the environment.</title>
        <authorList>
            <person name="Vincent A.T."/>
            <person name="Schiettekatte O."/>
            <person name="Bourhy P."/>
            <person name="Veyrier F.J."/>
            <person name="Picardeau M."/>
        </authorList>
    </citation>
    <scope>NUCLEOTIDE SEQUENCE [LARGE SCALE GENOMIC DNA]</scope>
    <source>
        <strain evidence="6">201702455</strain>
    </source>
</reference>
<dbReference type="HAMAP" id="MF_00010">
    <property type="entry name" value="UPF0060"/>
    <property type="match status" value="1"/>
</dbReference>
<evidence type="ECO:0000256" key="3">
    <source>
        <dbReference type="ARBA" id="ARBA00022989"/>
    </source>
</evidence>
<comment type="similarity">
    <text evidence="5">Belongs to the UPF0060 family.</text>
</comment>
<proteinExistence type="inferred from homology"/>
<comment type="subcellular location">
    <subcellularLocation>
        <location evidence="5">Cell membrane</location>
        <topology evidence="5">Multi-pass membrane protein</topology>
    </subcellularLocation>
</comment>
<feature type="transmembrane region" description="Helical" evidence="5">
    <location>
        <begin position="60"/>
        <end position="78"/>
    </location>
</feature>
<keyword evidence="1 5" id="KW-1003">Cell membrane</keyword>
<keyword evidence="3 5" id="KW-1133">Transmembrane helix</keyword>
<keyword evidence="4 5" id="KW-0472">Membrane</keyword>
<accession>A0A4R9K8E4</accession>
<feature type="transmembrane region" description="Helical" evidence="5">
    <location>
        <begin position="7"/>
        <end position="28"/>
    </location>
</feature>
<organism evidence="6 7">
    <name type="scientific">Leptospira sarikeiensis</name>
    <dbReference type="NCBI Taxonomy" id="2484943"/>
    <lineage>
        <taxon>Bacteria</taxon>
        <taxon>Pseudomonadati</taxon>
        <taxon>Spirochaetota</taxon>
        <taxon>Spirochaetia</taxon>
        <taxon>Leptospirales</taxon>
        <taxon>Leptospiraceae</taxon>
        <taxon>Leptospira</taxon>
    </lineage>
</organism>
<feature type="transmembrane region" description="Helical" evidence="5">
    <location>
        <begin position="90"/>
        <end position="107"/>
    </location>
</feature>
<dbReference type="GO" id="GO:0005886">
    <property type="term" value="C:plasma membrane"/>
    <property type="evidence" value="ECO:0007669"/>
    <property type="project" value="UniProtKB-SubCell"/>
</dbReference>
<evidence type="ECO:0000256" key="2">
    <source>
        <dbReference type="ARBA" id="ARBA00022692"/>
    </source>
</evidence>
<dbReference type="SUPFAM" id="SSF103481">
    <property type="entry name" value="Multidrug resistance efflux transporter EmrE"/>
    <property type="match status" value="1"/>
</dbReference>
<dbReference type="Proteomes" id="UP000297762">
    <property type="component" value="Unassembled WGS sequence"/>
</dbReference>
<dbReference type="PANTHER" id="PTHR36116">
    <property type="entry name" value="UPF0060 MEMBRANE PROTEIN YNFA"/>
    <property type="match status" value="1"/>
</dbReference>
<protein>
    <submittedName>
        <fullName evidence="6">YnfA family protein</fullName>
    </submittedName>
</protein>
<evidence type="ECO:0000313" key="7">
    <source>
        <dbReference type="Proteomes" id="UP000297762"/>
    </source>
</evidence>
<evidence type="ECO:0000313" key="6">
    <source>
        <dbReference type="EMBL" id="TGL60965.1"/>
    </source>
</evidence>
<evidence type="ECO:0000256" key="5">
    <source>
        <dbReference type="HAMAP-Rule" id="MF_00010"/>
    </source>
</evidence>
<dbReference type="OrthoDB" id="123240at2"/>
<name>A0A4R9K8E4_9LEPT</name>
<comment type="caution">
    <text evidence="6">The sequence shown here is derived from an EMBL/GenBank/DDBJ whole genome shotgun (WGS) entry which is preliminary data.</text>
</comment>
<dbReference type="AlphaFoldDB" id="A0A4R9K8E4"/>
<keyword evidence="7" id="KW-1185">Reference proteome</keyword>
<dbReference type="NCBIfam" id="NF002586">
    <property type="entry name" value="PRK02237.1"/>
    <property type="match status" value="1"/>
</dbReference>